<gene>
    <name evidence="1" type="ORF">FHS03_003153</name>
</gene>
<protein>
    <submittedName>
        <fullName evidence="1">8-amino-7-oxononanoate synthase</fullName>
        <ecNumber evidence="1">2.3.1.47</ecNumber>
    </submittedName>
</protein>
<organism evidence="1 2">
    <name type="scientific">Pseudoduganella violacea</name>
    <dbReference type="NCBI Taxonomy" id="1715466"/>
    <lineage>
        <taxon>Bacteria</taxon>
        <taxon>Pseudomonadati</taxon>
        <taxon>Pseudomonadota</taxon>
        <taxon>Betaproteobacteria</taxon>
        <taxon>Burkholderiales</taxon>
        <taxon>Oxalobacteraceae</taxon>
        <taxon>Telluria group</taxon>
        <taxon>Pseudoduganella</taxon>
    </lineage>
</organism>
<dbReference type="Gene3D" id="3.90.1150.10">
    <property type="entry name" value="Aspartate Aminotransferase, domain 1"/>
    <property type="match status" value="1"/>
</dbReference>
<dbReference type="EC" id="2.3.1.47" evidence="1"/>
<sequence>MADFSSALYLGMHHATPQLTPWRQLSLGKPAALAEPPGARELAGELAGLQGCAAASLLPSTLHLFFDLFRMLARARCTVLVDGGAYPLARWGAVCAAALAPERMQVQPFAAGSLAAARRAARHCRERGRMPVILADGYTPGAARPPPLAQYAALAQAMGGCLVLDDTQALGVLGRHGGGSPRLHRLQGMPVLVGASLAKGFGVPLAVLAGPAPAIERFEAGSATRLHCSPPSLAQINAGRRALLLNRSCGDGLRGLLRQRCRQFRSALALAGLRCEGGEFPVQRVVLPAGCDGFRLQEALRRRGVQCLLQDAGRRMALMFLLRADHTVQEVALAAMVVVSYMKELA</sequence>
<proteinExistence type="predicted"/>
<dbReference type="InterPro" id="IPR015422">
    <property type="entry name" value="PyrdxlP-dep_Trfase_small"/>
</dbReference>
<name>A0A7W5FUS7_9BURK</name>
<dbReference type="Gene3D" id="3.40.640.10">
    <property type="entry name" value="Type I PLP-dependent aspartate aminotransferase-like (Major domain)"/>
    <property type="match status" value="1"/>
</dbReference>
<dbReference type="Proteomes" id="UP000541535">
    <property type="component" value="Unassembled WGS sequence"/>
</dbReference>
<keyword evidence="2" id="KW-1185">Reference proteome</keyword>
<dbReference type="SUPFAM" id="SSF53383">
    <property type="entry name" value="PLP-dependent transferases"/>
    <property type="match status" value="1"/>
</dbReference>
<evidence type="ECO:0000313" key="1">
    <source>
        <dbReference type="EMBL" id="MBB3120094.1"/>
    </source>
</evidence>
<reference evidence="1 2" key="1">
    <citation type="submission" date="2020-08" db="EMBL/GenBank/DDBJ databases">
        <title>Genomic Encyclopedia of Type Strains, Phase III (KMG-III): the genomes of soil and plant-associated and newly described type strains.</title>
        <authorList>
            <person name="Whitman W."/>
        </authorList>
    </citation>
    <scope>NUCLEOTIDE SEQUENCE [LARGE SCALE GENOMIC DNA]</scope>
    <source>
        <strain evidence="1 2">CECT 8897</strain>
    </source>
</reference>
<dbReference type="AlphaFoldDB" id="A0A7W5FUS7"/>
<dbReference type="InterPro" id="IPR015424">
    <property type="entry name" value="PyrdxlP-dep_Trfase"/>
</dbReference>
<dbReference type="EMBL" id="JACHXD010000008">
    <property type="protein sequence ID" value="MBB3120094.1"/>
    <property type="molecule type" value="Genomic_DNA"/>
</dbReference>
<evidence type="ECO:0000313" key="2">
    <source>
        <dbReference type="Proteomes" id="UP000541535"/>
    </source>
</evidence>
<dbReference type="InterPro" id="IPR015421">
    <property type="entry name" value="PyrdxlP-dep_Trfase_major"/>
</dbReference>
<dbReference type="RefSeq" id="WP_183441877.1">
    <property type="nucleotide sequence ID" value="NZ_JACHXD010000008.1"/>
</dbReference>
<keyword evidence="1" id="KW-0808">Transferase</keyword>
<accession>A0A7W5FUS7</accession>
<keyword evidence="1" id="KW-0012">Acyltransferase</keyword>
<comment type="caution">
    <text evidence="1">The sequence shown here is derived from an EMBL/GenBank/DDBJ whole genome shotgun (WGS) entry which is preliminary data.</text>
</comment>
<dbReference type="GO" id="GO:0008710">
    <property type="term" value="F:8-amino-7-oxononanoate synthase activity"/>
    <property type="evidence" value="ECO:0007669"/>
    <property type="project" value="UniProtKB-EC"/>
</dbReference>